<feature type="domain" description="EGF-like" evidence="4">
    <location>
        <begin position="772"/>
        <end position="807"/>
    </location>
</feature>
<dbReference type="Gene3D" id="2.10.25.10">
    <property type="entry name" value="Laminin"/>
    <property type="match status" value="1"/>
</dbReference>
<protein>
    <submittedName>
        <fullName evidence="5">Teneurin-1</fullName>
    </submittedName>
</protein>
<dbReference type="Gene3D" id="2.120.10.80">
    <property type="entry name" value="Kelch-type beta propeller"/>
    <property type="match status" value="2"/>
</dbReference>
<dbReference type="InterPro" id="IPR015915">
    <property type="entry name" value="Kelch-typ_b-propeller"/>
</dbReference>
<comment type="caution">
    <text evidence="1">Lacks conserved residue(s) required for the propagation of feature annotation.</text>
</comment>
<dbReference type="Proteomes" id="UP000241890">
    <property type="component" value="Unassembled WGS sequence"/>
</dbReference>
<feature type="disulfide bond" evidence="1">
    <location>
        <begin position="797"/>
        <end position="806"/>
    </location>
</feature>
<evidence type="ECO:0000259" key="4">
    <source>
        <dbReference type="PROSITE" id="PS50026"/>
    </source>
</evidence>
<dbReference type="InterPro" id="IPR000742">
    <property type="entry name" value="EGF"/>
</dbReference>
<evidence type="ECO:0000256" key="2">
    <source>
        <dbReference type="SAM" id="MobiDB-lite"/>
    </source>
</evidence>
<proteinExistence type="predicted"/>
<keyword evidence="1" id="KW-1015">Disulfide bond</keyword>
<feature type="transmembrane region" description="Helical" evidence="3">
    <location>
        <begin position="864"/>
        <end position="883"/>
    </location>
</feature>
<sequence>MLASRMMAVRPRKRRRRLCSGGSSGVATKTAALVLLLATALANVHESQAWNLWTSQNGTDDKTHPSARRGHSLLMFGNKVVLFGGKGNNENRLHTPKTFELQEVEGRLEFATYDEKPVSKGTQESVELIEGDVFIEECIPIIESDPEAAAARPECKFDGENVTEVHDADNYVPTSPFFNDVWWYDLDCERYADDGCIAESWTVVDPGAARGGCLIIDGVDHCTHPHERYAHQAHVVNDQYMIVFGGFSHFCEDYCDDAWMFLFPQDGEDYSNDTAGARWVELEPLSTPGKRWKSSSTLVDDARIFLFGGHRLWHGFSDDNSRDNVWSSFQELPEGGYLNDLWELDLSACKVDAASMASDTLETRLATLAACTVQWQEIFPVKQCYYRALYDSGLLKPGFSWEQREERTCFETWPSARSGHGLVYQNNNLYMFGGYKTYFPFPTTTSRGTGAGTIADESATKAYRPFPNYEFFLNDLWKYDLSSGLWTSVEKPSSTDTKPWPAPRTEHSFILTEELIFLAGGYRSNHFFDEVWYLNTTSYRWLQKTKFVHPRYPVNCTANETVPASPTRGRLVDGLYGRASEDIFVNVTRRQAPGWDGCRDRDDDREDLPWELQYERPSQRANHAMTYSPTYQTLFLYGGHTFEEEQLEQVEFTHPVLAMADFWEYRLHQCISNCSDHGSCSYGFCTCDSGYYGFDCSNTSCPGDFCYYDEITQEQVCKHCCHAPYTHTDNDQYVANVGKLSCSLERPGNSEGICDGYGHCLCAPPFVGLDCSMKDCPNNCSGNGWCSYEYPVSRCMCDPGFTGPSCAKMECLNNCSYPNGECDHSTGVCNCMMWPNPYNRSRDWRRFEGLDCSFLIPFAASSRVVPPLVPLALVIVFSVVVLLRRDQEV</sequence>
<evidence type="ECO:0000313" key="6">
    <source>
        <dbReference type="Proteomes" id="UP000241890"/>
    </source>
</evidence>
<evidence type="ECO:0000256" key="3">
    <source>
        <dbReference type="SAM" id="Phobius"/>
    </source>
</evidence>
<keyword evidence="3" id="KW-1133">Transmembrane helix</keyword>
<dbReference type="SUPFAM" id="SSF117281">
    <property type="entry name" value="Kelch motif"/>
    <property type="match status" value="1"/>
</dbReference>
<dbReference type="PANTHER" id="PTHR23244">
    <property type="entry name" value="KELCH REPEAT DOMAIN"/>
    <property type="match status" value="1"/>
</dbReference>
<keyword evidence="3" id="KW-0472">Membrane</keyword>
<evidence type="ECO:0000256" key="1">
    <source>
        <dbReference type="PROSITE-ProRule" id="PRU00076"/>
    </source>
</evidence>
<dbReference type="PROSITE" id="PS50026">
    <property type="entry name" value="EGF_3"/>
    <property type="match status" value="1"/>
</dbReference>
<dbReference type="PANTHER" id="PTHR23244:SF471">
    <property type="entry name" value="GUANINE NUCLEOTIDE-BINDING PROTEIN SUBUNIT BETA 1-RELATED"/>
    <property type="match status" value="1"/>
</dbReference>
<evidence type="ECO:0000313" key="5">
    <source>
        <dbReference type="EMBL" id="GBG32705.1"/>
    </source>
</evidence>
<dbReference type="OrthoDB" id="6130531at2759"/>
<accession>A0A2R5GQ16</accession>
<name>A0A2R5GQ16_9STRA</name>
<keyword evidence="3" id="KW-0812">Transmembrane</keyword>
<feature type="region of interest" description="Disordered" evidence="2">
    <location>
        <begin position="1"/>
        <end position="22"/>
    </location>
</feature>
<comment type="caution">
    <text evidence="5">The sequence shown here is derived from an EMBL/GenBank/DDBJ whole genome shotgun (WGS) entry which is preliminary data.</text>
</comment>
<dbReference type="Pfam" id="PF24681">
    <property type="entry name" value="Kelch_KLHDC2_KLHL20_DRC7"/>
    <property type="match status" value="1"/>
</dbReference>
<organism evidence="5 6">
    <name type="scientific">Hondaea fermentalgiana</name>
    <dbReference type="NCBI Taxonomy" id="2315210"/>
    <lineage>
        <taxon>Eukaryota</taxon>
        <taxon>Sar</taxon>
        <taxon>Stramenopiles</taxon>
        <taxon>Bigyra</taxon>
        <taxon>Labyrinthulomycetes</taxon>
        <taxon>Thraustochytrida</taxon>
        <taxon>Thraustochytriidae</taxon>
        <taxon>Hondaea</taxon>
    </lineage>
</organism>
<dbReference type="InParanoid" id="A0A2R5GQ16"/>
<keyword evidence="6" id="KW-1185">Reference proteome</keyword>
<dbReference type="PROSITE" id="PS01186">
    <property type="entry name" value="EGF_2"/>
    <property type="match status" value="2"/>
</dbReference>
<reference evidence="5 6" key="1">
    <citation type="submission" date="2017-12" db="EMBL/GenBank/DDBJ databases">
        <title>Sequencing, de novo assembly and annotation of complete genome of a new Thraustochytrid species, strain FCC1311.</title>
        <authorList>
            <person name="Sedici K."/>
            <person name="Godart F."/>
            <person name="Aiese Cigliano R."/>
            <person name="Sanseverino W."/>
            <person name="Barakat M."/>
            <person name="Ortet P."/>
            <person name="Marechal E."/>
            <person name="Cagnac O."/>
            <person name="Amato A."/>
        </authorList>
    </citation>
    <scope>NUCLEOTIDE SEQUENCE [LARGE SCALE GENOMIC DNA]</scope>
</reference>
<dbReference type="EMBL" id="BEYU01000128">
    <property type="protein sequence ID" value="GBG32705.1"/>
    <property type="molecule type" value="Genomic_DNA"/>
</dbReference>
<gene>
    <name evidence="5" type="ORF">FCC1311_089302</name>
</gene>
<feature type="disulfide bond" evidence="1">
    <location>
        <begin position="776"/>
        <end position="786"/>
    </location>
</feature>
<dbReference type="PROSITE" id="PS00022">
    <property type="entry name" value="EGF_1"/>
    <property type="match status" value="1"/>
</dbReference>
<dbReference type="AlphaFoldDB" id="A0A2R5GQ16"/>
<keyword evidence="1" id="KW-0245">EGF-like domain</keyword>